<dbReference type="SUPFAM" id="SSF53850">
    <property type="entry name" value="Periplasmic binding protein-like II"/>
    <property type="match status" value="1"/>
</dbReference>
<reference evidence="8 9" key="1">
    <citation type="submission" date="2016-10" db="EMBL/GenBank/DDBJ databases">
        <authorList>
            <person name="de Groot N.N."/>
        </authorList>
    </citation>
    <scope>NUCLEOTIDE SEQUENCE [LARGE SCALE GENOMIC DNA]</scope>
    <source>
        <strain evidence="8 9">R5</strain>
    </source>
</reference>
<evidence type="ECO:0000256" key="1">
    <source>
        <dbReference type="ARBA" id="ARBA00003502"/>
    </source>
</evidence>
<evidence type="ECO:0000256" key="6">
    <source>
        <dbReference type="ARBA" id="ARBA00023163"/>
    </source>
</evidence>
<dbReference type="PANTHER" id="PTHR30118:SF15">
    <property type="entry name" value="TRANSCRIPTIONAL REGULATORY PROTEIN"/>
    <property type="match status" value="1"/>
</dbReference>
<dbReference type="Pfam" id="PF03466">
    <property type="entry name" value="LysR_substrate"/>
    <property type="match status" value="1"/>
</dbReference>
<dbReference type="InterPro" id="IPR036388">
    <property type="entry name" value="WH-like_DNA-bd_sf"/>
</dbReference>
<dbReference type="InterPro" id="IPR000847">
    <property type="entry name" value="LysR_HTH_N"/>
</dbReference>
<name>A0A1G7NET2_9BRAD</name>
<sequence>MIGHMDIAGFDLNLMKAFDALYAERHVTRAGSRIGLSQSAMSGALTRLRELLGDELFVRTPSGMQPTPRAHDLAGPVSDALRLLRSALQADSFDPATADNTVTLAMTDYAAFVLLPPLMARLSVDAPHINVRVCGMFGRDEAITLLDSGEANLAIGFPVETSARIISSPLFFESFACVVREGHPAFAGEPSLKAFAAAPHLLVSPEGDRSGIVDLKLADLGLERRVVLSLPQFLAAPFVIAGTDLVATLASRVARRFADTGAGIAMYDPPLELPTWPLNLMWHRRADTHGAIAWLRGIITKIAASA</sequence>
<keyword evidence="6" id="KW-0804">Transcription</keyword>
<dbReference type="Gene3D" id="3.40.190.10">
    <property type="entry name" value="Periplasmic binding protein-like II"/>
    <property type="match status" value="2"/>
</dbReference>
<comment type="similarity">
    <text evidence="2">Belongs to the LysR transcriptional regulatory family.</text>
</comment>
<dbReference type="AlphaFoldDB" id="A0A1G7NET2"/>
<dbReference type="PROSITE" id="PS50931">
    <property type="entry name" value="HTH_LYSR"/>
    <property type="match status" value="1"/>
</dbReference>
<dbReference type="Gene3D" id="1.10.10.10">
    <property type="entry name" value="Winged helix-like DNA-binding domain superfamily/Winged helix DNA-binding domain"/>
    <property type="match status" value="1"/>
</dbReference>
<dbReference type="SUPFAM" id="SSF46785">
    <property type="entry name" value="Winged helix' DNA-binding domain"/>
    <property type="match status" value="1"/>
</dbReference>
<evidence type="ECO:0000256" key="4">
    <source>
        <dbReference type="ARBA" id="ARBA00023015"/>
    </source>
</evidence>
<dbReference type="InterPro" id="IPR005119">
    <property type="entry name" value="LysR_subst-bd"/>
</dbReference>
<dbReference type="EMBL" id="FMZW01000070">
    <property type="protein sequence ID" value="SDF72625.1"/>
    <property type="molecule type" value="Genomic_DNA"/>
</dbReference>
<evidence type="ECO:0000313" key="8">
    <source>
        <dbReference type="EMBL" id="SDF72625.1"/>
    </source>
</evidence>
<evidence type="ECO:0000259" key="7">
    <source>
        <dbReference type="PROSITE" id="PS50931"/>
    </source>
</evidence>
<keyword evidence="4" id="KW-0805">Transcription regulation</keyword>
<comment type="function">
    <text evidence="1">NodD regulates the expression of the nodABCFE genes which encode other nodulation proteins. NodD is also a negative regulator of its own expression. Binds flavonoids as inducers.</text>
</comment>
<feature type="domain" description="HTH lysR-type" evidence="7">
    <location>
        <begin position="10"/>
        <end position="67"/>
    </location>
</feature>
<evidence type="ECO:0000256" key="2">
    <source>
        <dbReference type="ARBA" id="ARBA00009437"/>
    </source>
</evidence>
<organism evidence="8 9">
    <name type="scientific">Bradyrhizobium brasilense</name>
    <dbReference type="NCBI Taxonomy" id="1419277"/>
    <lineage>
        <taxon>Bacteria</taxon>
        <taxon>Pseudomonadati</taxon>
        <taxon>Pseudomonadota</taxon>
        <taxon>Alphaproteobacteria</taxon>
        <taxon>Hyphomicrobiales</taxon>
        <taxon>Nitrobacteraceae</taxon>
        <taxon>Bradyrhizobium</taxon>
    </lineage>
</organism>
<dbReference type="InterPro" id="IPR037402">
    <property type="entry name" value="YidZ_PBP2"/>
</dbReference>
<dbReference type="Proteomes" id="UP000199245">
    <property type="component" value="Unassembled WGS sequence"/>
</dbReference>
<protein>
    <submittedName>
        <fullName evidence="8">DNA-binding transcriptional regulator, LysR family</fullName>
    </submittedName>
</protein>
<dbReference type="GO" id="GO:0003677">
    <property type="term" value="F:DNA binding"/>
    <property type="evidence" value="ECO:0007669"/>
    <property type="project" value="UniProtKB-KW"/>
</dbReference>
<evidence type="ECO:0000313" key="9">
    <source>
        <dbReference type="Proteomes" id="UP000199245"/>
    </source>
</evidence>
<proteinExistence type="inferred from homology"/>
<evidence type="ECO:0000256" key="5">
    <source>
        <dbReference type="ARBA" id="ARBA00023125"/>
    </source>
</evidence>
<keyword evidence="3" id="KW-0536">Nodulation</keyword>
<dbReference type="Pfam" id="PF00126">
    <property type="entry name" value="HTH_1"/>
    <property type="match status" value="1"/>
</dbReference>
<dbReference type="PRINTS" id="PR00039">
    <property type="entry name" value="HTHLYSR"/>
</dbReference>
<dbReference type="GO" id="GO:0003700">
    <property type="term" value="F:DNA-binding transcription factor activity"/>
    <property type="evidence" value="ECO:0007669"/>
    <property type="project" value="InterPro"/>
</dbReference>
<dbReference type="PANTHER" id="PTHR30118">
    <property type="entry name" value="HTH-TYPE TRANSCRIPTIONAL REGULATOR LEUO-RELATED"/>
    <property type="match status" value="1"/>
</dbReference>
<gene>
    <name evidence="8" type="ORF">SAMN05216337_107011</name>
</gene>
<evidence type="ECO:0000256" key="3">
    <source>
        <dbReference type="ARBA" id="ARBA00022458"/>
    </source>
</evidence>
<keyword evidence="5 8" id="KW-0238">DNA-binding</keyword>
<dbReference type="CDD" id="cd08417">
    <property type="entry name" value="PBP2_Nitroaromatics_like"/>
    <property type="match status" value="1"/>
</dbReference>
<dbReference type="InterPro" id="IPR036390">
    <property type="entry name" value="WH_DNA-bd_sf"/>
</dbReference>
<dbReference type="InterPro" id="IPR050389">
    <property type="entry name" value="LysR-type_TF"/>
</dbReference>
<accession>A0A1G7NET2</accession>